<keyword evidence="1" id="KW-0812">Transmembrane</keyword>
<comment type="caution">
    <text evidence="2">The sequence shown here is derived from an EMBL/GenBank/DDBJ whole genome shotgun (WGS) entry which is preliminary data.</text>
</comment>
<dbReference type="Proteomes" id="UP000308199">
    <property type="component" value="Unassembled WGS sequence"/>
</dbReference>
<dbReference type="EMBL" id="SGPK01000768">
    <property type="protein sequence ID" value="THG97941.1"/>
    <property type="molecule type" value="Genomic_DNA"/>
</dbReference>
<accession>A0A4S4KI10</accession>
<evidence type="ECO:0000256" key="1">
    <source>
        <dbReference type="SAM" id="Phobius"/>
    </source>
</evidence>
<sequence length="142" mass="16301">MLYYYYTVAIDINPEDSLWGAGTVQISYYCDKYLRINKWRTAHTLITYTLVTTHQAFVLKSVYTIFVTHFYDNSFLENLNDEFLVSTIIAALTDASAQVFFLTRIWHLSKRNKSILFLLSILVLANLAAAFVHFALSIGSPL</sequence>
<feature type="transmembrane region" description="Helical" evidence="1">
    <location>
        <begin position="45"/>
        <end position="71"/>
    </location>
</feature>
<reference evidence="2 3" key="1">
    <citation type="submission" date="2019-02" db="EMBL/GenBank/DDBJ databases">
        <title>Genome sequencing of the rare red list fungi Phellinidium pouzarii.</title>
        <authorList>
            <person name="Buettner E."/>
            <person name="Kellner H."/>
        </authorList>
    </citation>
    <scope>NUCLEOTIDE SEQUENCE [LARGE SCALE GENOMIC DNA]</scope>
    <source>
        <strain evidence="2 3">DSM 108285</strain>
    </source>
</reference>
<keyword evidence="3" id="KW-1185">Reference proteome</keyword>
<protein>
    <submittedName>
        <fullName evidence="2">Uncharacterized protein</fullName>
    </submittedName>
</protein>
<keyword evidence="1" id="KW-1133">Transmembrane helix</keyword>
<proteinExistence type="predicted"/>
<organism evidence="2 3">
    <name type="scientific">Phellinidium pouzarii</name>
    <dbReference type="NCBI Taxonomy" id="167371"/>
    <lineage>
        <taxon>Eukaryota</taxon>
        <taxon>Fungi</taxon>
        <taxon>Dikarya</taxon>
        <taxon>Basidiomycota</taxon>
        <taxon>Agaricomycotina</taxon>
        <taxon>Agaricomycetes</taxon>
        <taxon>Hymenochaetales</taxon>
        <taxon>Hymenochaetaceae</taxon>
        <taxon>Phellinidium</taxon>
    </lineage>
</organism>
<feature type="transmembrane region" description="Helical" evidence="1">
    <location>
        <begin position="83"/>
        <end position="103"/>
    </location>
</feature>
<gene>
    <name evidence="2" type="ORF">EW145_g7511</name>
</gene>
<keyword evidence="1" id="KW-0472">Membrane</keyword>
<dbReference type="OrthoDB" id="2535105at2759"/>
<name>A0A4S4KI10_9AGAM</name>
<evidence type="ECO:0000313" key="2">
    <source>
        <dbReference type="EMBL" id="THG97941.1"/>
    </source>
</evidence>
<dbReference type="AlphaFoldDB" id="A0A4S4KI10"/>
<feature type="transmembrane region" description="Helical" evidence="1">
    <location>
        <begin position="115"/>
        <end position="136"/>
    </location>
</feature>
<evidence type="ECO:0000313" key="3">
    <source>
        <dbReference type="Proteomes" id="UP000308199"/>
    </source>
</evidence>